<gene>
    <name evidence="2" type="ORF">SAMN05216199_1091</name>
</gene>
<keyword evidence="1" id="KW-0472">Membrane</keyword>
<evidence type="ECO:0000313" key="2">
    <source>
        <dbReference type="EMBL" id="SER75322.1"/>
    </source>
</evidence>
<keyword evidence="3" id="KW-1185">Reference proteome</keyword>
<accession>A0A1H9RRA3</accession>
<feature type="transmembrane region" description="Helical" evidence="1">
    <location>
        <begin position="12"/>
        <end position="33"/>
    </location>
</feature>
<dbReference type="OrthoDB" id="3789019at2"/>
<dbReference type="EMBL" id="FOHB01000001">
    <property type="protein sequence ID" value="SER75322.1"/>
    <property type="molecule type" value="Genomic_DNA"/>
</dbReference>
<reference evidence="3" key="1">
    <citation type="submission" date="2016-10" db="EMBL/GenBank/DDBJ databases">
        <authorList>
            <person name="Varghese N."/>
            <person name="Submissions S."/>
        </authorList>
    </citation>
    <scope>NUCLEOTIDE SEQUENCE [LARGE SCALE GENOMIC DNA]</scope>
    <source>
        <strain evidence="3">CGMCC 1.6963</strain>
    </source>
</reference>
<feature type="transmembrane region" description="Helical" evidence="1">
    <location>
        <begin position="118"/>
        <end position="139"/>
    </location>
</feature>
<keyword evidence="1" id="KW-0812">Transmembrane</keyword>
<feature type="transmembrane region" description="Helical" evidence="1">
    <location>
        <begin position="53"/>
        <end position="73"/>
    </location>
</feature>
<dbReference type="RefSeq" id="WP_091755955.1">
    <property type="nucleotide sequence ID" value="NZ_FOHB01000001.1"/>
</dbReference>
<organism evidence="2 3">
    <name type="scientific">Pedococcus cremeus</name>
    <dbReference type="NCBI Taxonomy" id="587636"/>
    <lineage>
        <taxon>Bacteria</taxon>
        <taxon>Bacillati</taxon>
        <taxon>Actinomycetota</taxon>
        <taxon>Actinomycetes</taxon>
        <taxon>Micrococcales</taxon>
        <taxon>Intrasporangiaceae</taxon>
        <taxon>Pedococcus</taxon>
    </lineage>
</organism>
<keyword evidence="1" id="KW-1133">Transmembrane helix</keyword>
<evidence type="ECO:0000256" key="1">
    <source>
        <dbReference type="SAM" id="Phobius"/>
    </source>
</evidence>
<name>A0A1H9RRA3_9MICO</name>
<dbReference type="Proteomes" id="UP000199019">
    <property type="component" value="Unassembled WGS sequence"/>
</dbReference>
<protein>
    <submittedName>
        <fullName evidence="2">Uncharacterized protein</fullName>
    </submittedName>
</protein>
<feature type="transmembrane region" description="Helical" evidence="1">
    <location>
        <begin position="80"/>
        <end position="98"/>
    </location>
</feature>
<sequence>MATTASPRRPSVAARRSGYIVAAALNGLVLYLVNRRPGWEALPFLTQDMTKVLGLVNASILTGIITNLVYLFADPPRLRSLGDLVTTGIGLAAMVRIWQVWPFSFEGGGFPWDTVFRWLVAIGIVGSAIGIGVAIVTLVRGTHR</sequence>
<dbReference type="AlphaFoldDB" id="A0A1H9RRA3"/>
<evidence type="ECO:0000313" key="3">
    <source>
        <dbReference type="Proteomes" id="UP000199019"/>
    </source>
</evidence>
<proteinExistence type="predicted"/>